<evidence type="ECO:0000256" key="2">
    <source>
        <dbReference type="SAM" id="Phobius"/>
    </source>
</evidence>
<dbReference type="Proteomes" id="UP001313282">
    <property type="component" value="Unassembled WGS sequence"/>
</dbReference>
<keyword evidence="2" id="KW-0472">Membrane</keyword>
<evidence type="ECO:0000256" key="3">
    <source>
        <dbReference type="SAM" id="SignalP"/>
    </source>
</evidence>
<dbReference type="InterPro" id="IPR021109">
    <property type="entry name" value="Peptidase_aspartic_dom_sf"/>
</dbReference>
<feature type="compositionally biased region" description="Basic and acidic residues" evidence="1">
    <location>
        <begin position="588"/>
        <end position="598"/>
    </location>
</feature>
<gene>
    <name evidence="4" type="ORF">TWF718_003435</name>
</gene>
<accession>A0AAN8MET4</accession>
<comment type="caution">
    <text evidence="4">The sequence shown here is derived from an EMBL/GenBank/DDBJ whole genome shotgun (WGS) entry which is preliminary data.</text>
</comment>
<dbReference type="Gene3D" id="2.40.70.10">
    <property type="entry name" value="Acid Proteases"/>
    <property type="match status" value="1"/>
</dbReference>
<sequence length="612" mass="67383">MDPLLYAILGIFIIFAANVVPSNAINCSDIKGMPWPVTTKFTLLPLGPPGRPRADLESPIGYGLQVSLGQERFAPRVEYDKTFPIVYIIVFFLGRAFSWKSNLMRRLDRIGSTETRVPEVRLTCSATNARNCALGPSYHPFTEILAGGVYSNHRLEEDDNDDRSRGGVHMANDTLTFGGKTLNEFVFQSNRDQIPTGTRGIKTLVDSYLGMGNGSRILERLYSEGLISARAWSFFPGWITTSTDISLVREGSLVMGGWDATITDGEKFTEYPILLESERDPDCLFPIEVSSVQWFGVDALNQSEPDRKSFTACINPGSNRFEFPFPIWSALFNATSLASLALQPNVTDRTDVNKILPVDQMGLETLNFQTALDTSATVLKSGGFSMNIKFANNLEILVPYTQIFQRKWFISSVNGGRLQSYSSLESSSFNSRTAVITYPMNETTSKATFGIPFLTSAYFMANYDTSKFGLAPVAPYVSTKARSIQKFLPVECILKGEERAIGAKVIAPAIIGAIAVLGALVLAGAYIAQRRYNVFILPGLFGSRSGSTDSEAQEMDATKPFEHELDGRSIYELPAHSGVVEMSAVRSLRSEGSRRSIGEKQSGQPADEKQER</sequence>
<keyword evidence="5" id="KW-1185">Reference proteome</keyword>
<evidence type="ECO:0000313" key="5">
    <source>
        <dbReference type="Proteomes" id="UP001313282"/>
    </source>
</evidence>
<reference evidence="4 5" key="1">
    <citation type="submission" date="2019-10" db="EMBL/GenBank/DDBJ databases">
        <authorList>
            <person name="Palmer J.M."/>
        </authorList>
    </citation>
    <scope>NUCLEOTIDE SEQUENCE [LARGE SCALE GENOMIC DNA]</scope>
    <source>
        <strain evidence="4 5">TWF718</strain>
    </source>
</reference>
<dbReference type="AlphaFoldDB" id="A0AAN8MET4"/>
<dbReference type="EMBL" id="JAVHNR010000012">
    <property type="protein sequence ID" value="KAK6330008.1"/>
    <property type="molecule type" value="Genomic_DNA"/>
</dbReference>
<feature type="signal peptide" evidence="3">
    <location>
        <begin position="1"/>
        <end position="24"/>
    </location>
</feature>
<protein>
    <recommendedName>
        <fullName evidence="6">Peptidase A1 domain-containing protein</fullName>
    </recommendedName>
</protein>
<proteinExistence type="predicted"/>
<feature type="chain" id="PRO_5042865097" description="Peptidase A1 domain-containing protein" evidence="3">
    <location>
        <begin position="25"/>
        <end position="612"/>
    </location>
</feature>
<feature type="region of interest" description="Disordered" evidence="1">
    <location>
        <begin position="585"/>
        <end position="612"/>
    </location>
</feature>
<keyword evidence="3" id="KW-0732">Signal</keyword>
<feature type="transmembrane region" description="Helical" evidence="2">
    <location>
        <begin position="505"/>
        <end position="528"/>
    </location>
</feature>
<evidence type="ECO:0000256" key="1">
    <source>
        <dbReference type="SAM" id="MobiDB-lite"/>
    </source>
</evidence>
<evidence type="ECO:0008006" key="6">
    <source>
        <dbReference type="Google" id="ProtNLM"/>
    </source>
</evidence>
<keyword evidence="2" id="KW-1133">Transmembrane helix</keyword>
<evidence type="ECO:0000313" key="4">
    <source>
        <dbReference type="EMBL" id="KAK6330008.1"/>
    </source>
</evidence>
<feature type="transmembrane region" description="Helical" evidence="2">
    <location>
        <begin position="82"/>
        <end position="99"/>
    </location>
</feature>
<organism evidence="4 5">
    <name type="scientific">Orbilia javanica</name>
    <dbReference type="NCBI Taxonomy" id="47235"/>
    <lineage>
        <taxon>Eukaryota</taxon>
        <taxon>Fungi</taxon>
        <taxon>Dikarya</taxon>
        <taxon>Ascomycota</taxon>
        <taxon>Pezizomycotina</taxon>
        <taxon>Orbiliomycetes</taxon>
        <taxon>Orbiliales</taxon>
        <taxon>Orbiliaceae</taxon>
        <taxon>Orbilia</taxon>
    </lineage>
</organism>
<dbReference type="SUPFAM" id="SSF50630">
    <property type="entry name" value="Acid proteases"/>
    <property type="match status" value="1"/>
</dbReference>
<name>A0AAN8MET4_9PEZI</name>
<keyword evidence="2" id="KW-0812">Transmembrane</keyword>